<reference evidence="3" key="3">
    <citation type="journal article" date="2018" name="Aquaculture">
        <title>Complete genome sequence of a white spot syndrome virus associated with a disease incursion in Australia.</title>
        <authorList>
            <person name="Oakey J."/>
            <person name="Smith C.S."/>
        </authorList>
    </citation>
    <scope>NUCLEOTIDE SEQUENCE [LARGE SCALE GENOMIC DNA]</scope>
    <source>
        <strain evidence="3">WSSV-AU</strain>
    </source>
</reference>
<name>K7WJQ6_9VIRU</name>
<evidence type="ECO:0000313" key="3">
    <source>
        <dbReference type="EMBL" id="ATU84118.1"/>
    </source>
</evidence>
<reference evidence="2" key="1">
    <citation type="submission" date="2012-08" db="EMBL/GenBank/DDBJ databases">
        <title>Cassytha pubescens and C. glabella (Lauraceae) are not disjunctly distributed between Australia and the Ryukyu Archipelago of Japan - evidence from morphological and molecular data.</title>
        <authorList>
            <person name="Kokubugata G."/>
            <person name="Nakamura K."/>
            <person name="Forster P.I."/>
            <person name="Wilson G.W."/>
            <person name="Holland A.E."/>
            <person name="Hirayama Y."/>
            <person name="Yokota M."/>
        </authorList>
    </citation>
    <scope>NUCLEOTIDE SEQUENCE</scope>
    <source>
        <strain evidence="2">K-LV1</strain>
    </source>
</reference>
<organism evidence="2 4">
    <name type="scientific">White spot syndrome virus</name>
    <dbReference type="NCBI Taxonomy" id="342409"/>
    <lineage>
        <taxon>Viruses</taxon>
        <taxon>Viruses incertae sedis</taxon>
        <taxon>Naldaviricetes</taxon>
        <taxon>Nimaviridae</taxon>
        <taxon>Whispovirus</taxon>
    </lineage>
</organism>
<keyword evidence="1" id="KW-1133">Transmembrane helix</keyword>
<sequence length="64" mass="7695">MQEIVFLQQPFQNHTTKTGHFYLARMRQSLCLYLYLAWNLYTLYSIHLLIILQINVMIVYQISG</sequence>
<evidence type="ECO:0000313" key="4">
    <source>
        <dbReference type="Proteomes" id="UP000277283"/>
    </source>
</evidence>
<dbReference type="EMBL" id="JX515788">
    <property type="protein sequence ID" value="AFX59570.1"/>
    <property type="molecule type" value="Genomic_DNA"/>
</dbReference>
<proteinExistence type="predicted"/>
<keyword evidence="1" id="KW-0472">Membrane</keyword>
<evidence type="ECO:0000313" key="2">
    <source>
        <dbReference type="EMBL" id="AFX59570.1"/>
    </source>
</evidence>
<accession>K7WJQ6</accession>
<dbReference type="Proteomes" id="UP000277283">
    <property type="component" value="Segment"/>
</dbReference>
<gene>
    <name evidence="2" type="ORF">wssv_01930</name>
</gene>
<dbReference type="EMBL" id="MF768985">
    <property type="protein sequence ID" value="ATU84118.1"/>
    <property type="molecule type" value="Genomic_DNA"/>
</dbReference>
<keyword evidence="1" id="KW-0812">Transmembrane</keyword>
<reference evidence="4" key="2">
    <citation type="submission" date="2012-08" db="EMBL/GenBank/DDBJ databases">
        <authorList>
            <person name="Choi T.-J."/>
        </authorList>
    </citation>
    <scope>NUCLEOTIDE SEQUENCE [LARGE SCALE GENOMIC DNA]</scope>
    <source>
        <strain evidence="4">K-LV1</strain>
    </source>
</reference>
<protein>
    <submittedName>
        <fullName evidence="3">ORF1093</fullName>
    </submittedName>
    <submittedName>
        <fullName evidence="2">Wsv193</fullName>
    </submittedName>
</protein>
<feature type="transmembrane region" description="Helical" evidence="1">
    <location>
        <begin position="32"/>
        <end position="60"/>
    </location>
</feature>
<evidence type="ECO:0000256" key="1">
    <source>
        <dbReference type="SAM" id="Phobius"/>
    </source>
</evidence>
<dbReference type="Proteomes" id="UP000267516">
    <property type="component" value="Segment"/>
</dbReference>